<accession>A0A5J4L5F4</accession>
<dbReference type="Pfam" id="PF06986">
    <property type="entry name" value="F_T4SS_TraN"/>
    <property type="match status" value="1"/>
</dbReference>
<sequence>MHRTVSVITLIAYLFTFDIFSPFEYLLSPALAYAELVETIEDTCPSDPTQNGRCALTEVKADAPSCKTINGQQVCKDWWRKDYKYKCSGAFDPDTILAKVGNQYCDYKNSCTEWIDVEKHGGETSCRIYVDVNRPGCNSNSFGYNCIVNDCGDLFERCSIKQYIKYSDIPDRANMEVNVNCDPASGSCSSSMLDSQKSGIKLGLYTFSCPSEVKKVCKTYSGKVKCPDGREQVCNRVKTCKKQKTVNSKVFEQKSCSAARNMQSYSEKKVCNPYGCQSSTQAQAYKSNPLCIKTGETNLCKMENGCSDPGSYGIGGFVRNGGTFNWLGGWNACDWGYAEVRGQGGNMINIHAFATGCNGQCGDLSVTIPIGTPPGTVIGYVHPHWEGSCVTLSVTYDGYDCSGGGCVYHVGFHGMGAGGTNIPIVNIDENFNCYQDSYQDCSFGDNLQCNRLSSLDINNLECVDIDIDIENPAKNQCKRFIVNYECPKDKQTTECDEYDEVLRCNNGIYPIREVRTDSYDFSADFAKAMALAQATNELKHVWSGEPYRCESGMWWIFDNVDPAQFVASKVMSYAMQQFGAQLYGDLTPALQVLADCVGAGVSIMSAIASKGQATVSGDVRPPSNDPYFISTVADKIGLELNANTSWAKWTLEKRYGGDTFLVRNSGTSNEAAYNLSYLQDEAVMGIGSYVGSACNYAAKGVSALASSQGLPASAIQMIGNFLGMPLPAMIASTIVQIITSIKNCSTCSDEKCATQHNQYKEYSLISNRLCHIVGSKCTSKLNLGLIKKCLRTGYKYCCYNSKFARILVEQAYGQLGYPWGDYDNPQCTNLTFDDLKRLNFSQMDFSEFIEEVTAKMKGNLNENALKQRVQDRIAIY</sequence>
<protein>
    <recommendedName>
        <fullName evidence="2">Conjugal transfer protein TraN</fullName>
    </recommendedName>
</protein>
<dbReference type="EMBL" id="BLAB01000001">
    <property type="protein sequence ID" value="GER94863.1"/>
    <property type="molecule type" value="Genomic_DNA"/>
</dbReference>
<dbReference type="AlphaFoldDB" id="A0A5J4L5F4"/>
<organism evidence="1">
    <name type="scientific">hot springs metagenome</name>
    <dbReference type="NCBI Taxonomy" id="433727"/>
    <lineage>
        <taxon>unclassified sequences</taxon>
        <taxon>metagenomes</taxon>
        <taxon>ecological metagenomes</taxon>
    </lineage>
</organism>
<reference evidence="1" key="1">
    <citation type="submission" date="2019-10" db="EMBL/GenBank/DDBJ databases">
        <title>Metagenomic sequencing of thiosulfate-disproportionating enrichment culture.</title>
        <authorList>
            <person name="Umezawa K."/>
            <person name="Kojima H."/>
            <person name="Fukui M."/>
        </authorList>
    </citation>
    <scope>NUCLEOTIDE SEQUENCE</scope>
    <source>
        <strain evidence="1">45J</strain>
    </source>
</reference>
<dbReference type="InterPro" id="IPR014121">
    <property type="entry name" value="TraN_Ftype"/>
</dbReference>
<comment type="caution">
    <text evidence="1">The sequence shown here is derived from an EMBL/GenBank/DDBJ whole genome shotgun (WGS) entry which is preliminary data.</text>
</comment>
<evidence type="ECO:0000313" key="1">
    <source>
        <dbReference type="EMBL" id="GER94863.1"/>
    </source>
</evidence>
<proteinExistence type="predicted"/>
<name>A0A5J4L5F4_9ZZZZ</name>
<evidence type="ECO:0008006" key="2">
    <source>
        <dbReference type="Google" id="ProtNLM"/>
    </source>
</evidence>
<gene>
    <name evidence="1" type="ORF">A45J_2629</name>
</gene>